<dbReference type="RefSeq" id="WP_128108340.1">
    <property type="nucleotide sequence ID" value="NZ_ATDN01000012.1"/>
</dbReference>
<sequence length="232" mass="23507">MPDASSDDEFRFRESAAADSPRPGDGSSSAALELVNKILSVGVNGLGPYKSAAAVADEALSAHGDPEIAIDRLIATHRRWVGSTGFASGLGGLMTLPVSLPADVTTFYMLSARMSAAIAVLRGYDISSEEVQSAILISLLGASAAGAMGKVGAEVGTKTAVAGLKALPGRVLTEINKKVGYRLITKFGTKGSINLVKAVPLVGGGVGAGVNVVAIHQIAKYAKSTFVPIAGA</sequence>
<feature type="region of interest" description="Disordered" evidence="1">
    <location>
        <begin position="1"/>
        <end position="28"/>
    </location>
</feature>
<organism evidence="2 3">
    <name type="scientific">Mycolicibacterium elephantis DSM 44368</name>
    <dbReference type="NCBI Taxonomy" id="1335622"/>
    <lineage>
        <taxon>Bacteria</taxon>
        <taxon>Bacillati</taxon>
        <taxon>Actinomycetota</taxon>
        <taxon>Actinomycetes</taxon>
        <taxon>Mycobacteriales</taxon>
        <taxon>Mycobacteriaceae</taxon>
        <taxon>Mycolicibacterium</taxon>
    </lineage>
</organism>
<dbReference type="AlphaFoldDB" id="A0A439DV39"/>
<comment type="caution">
    <text evidence="2">The sequence shown here is derived from an EMBL/GenBank/DDBJ whole genome shotgun (WGS) entry which is preliminary data.</text>
</comment>
<proteinExistence type="predicted"/>
<evidence type="ECO:0008006" key="4">
    <source>
        <dbReference type="Google" id="ProtNLM"/>
    </source>
</evidence>
<gene>
    <name evidence="2" type="ORF">MELE44368_02765</name>
</gene>
<dbReference type="Proteomes" id="UP000287177">
    <property type="component" value="Unassembled WGS sequence"/>
</dbReference>
<protein>
    <recommendedName>
        <fullName evidence="4">EcsC family protein</fullName>
    </recommendedName>
</protein>
<evidence type="ECO:0000313" key="3">
    <source>
        <dbReference type="Proteomes" id="UP000287177"/>
    </source>
</evidence>
<accession>A0A439DV39</accession>
<reference evidence="2 3" key="1">
    <citation type="submission" date="2013-06" db="EMBL/GenBank/DDBJ databases">
        <title>The draft sequence of the Mycobacterium elephantis genome.</title>
        <authorList>
            <person name="Pettersson F.B."/>
            <person name="Das S."/>
            <person name="Dasgupta S."/>
            <person name="Bhattacharya A."/>
            <person name="Kirsebom L.A."/>
        </authorList>
    </citation>
    <scope>NUCLEOTIDE SEQUENCE [LARGE SCALE GENOMIC DNA]</scope>
    <source>
        <strain evidence="2 3">DSM 44368</strain>
    </source>
</reference>
<name>A0A439DV39_9MYCO</name>
<evidence type="ECO:0000313" key="2">
    <source>
        <dbReference type="EMBL" id="RWA20892.1"/>
    </source>
</evidence>
<keyword evidence="3" id="KW-1185">Reference proteome</keyword>
<evidence type="ECO:0000256" key="1">
    <source>
        <dbReference type="SAM" id="MobiDB-lite"/>
    </source>
</evidence>
<dbReference type="EMBL" id="ATDN01000012">
    <property type="protein sequence ID" value="RWA20892.1"/>
    <property type="molecule type" value="Genomic_DNA"/>
</dbReference>